<comment type="caution">
    <text evidence="1">The sequence shown here is derived from an EMBL/GenBank/DDBJ whole genome shotgun (WGS) entry which is preliminary data.</text>
</comment>
<dbReference type="RefSeq" id="WP_284243325.1">
    <property type="nucleotide sequence ID" value="NZ_BSST01000001.1"/>
</dbReference>
<dbReference type="InterPro" id="IPR007263">
    <property type="entry name" value="DCC1-like"/>
</dbReference>
<name>A0ABQ6GQL5_9GAMM</name>
<protein>
    <recommendedName>
        <fullName evidence="3">DUF393 domain-containing protein</fullName>
    </recommendedName>
</protein>
<dbReference type="Proteomes" id="UP001157186">
    <property type="component" value="Unassembled WGS sequence"/>
</dbReference>
<organism evidence="1 2">
    <name type="scientific">Thalassotalea insulae</name>
    <dbReference type="NCBI Taxonomy" id="2056778"/>
    <lineage>
        <taxon>Bacteria</taxon>
        <taxon>Pseudomonadati</taxon>
        <taxon>Pseudomonadota</taxon>
        <taxon>Gammaproteobacteria</taxon>
        <taxon>Alteromonadales</taxon>
        <taxon>Colwelliaceae</taxon>
        <taxon>Thalassotalea</taxon>
    </lineage>
</organism>
<gene>
    <name evidence="1" type="ORF">tinsulaeT_08090</name>
</gene>
<dbReference type="InterPro" id="IPR036249">
    <property type="entry name" value="Thioredoxin-like_sf"/>
</dbReference>
<sequence length="126" mass="14466">MADSNTVSEPITVFYDASCPRCVKDRRLYERLAGAGKHSVVWFDITNQDETLTKLGIAPYKALTELHIQLSDGSILSELDAYIQLMSRVWLLKPLAWFIALPIIRPWLAKHYHQRVIKRLKSSGRL</sequence>
<reference evidence="1 2" key="1">
    <citation type="submission" date="2023-03" db="EMBL/GenBank/DDBJ databases">
        <title>Draft genome sequence of Thalassotalea insulae KCTC 62186T.</title>
        <authorList>
            <person name="Sawabe T."/>
        </authorList>
    </citation>
    <scope>NUCLEOTIDE SEQUENCE [LARGE SCALE GENOMIC DNA]</scope>
    <source>
        <strain evidence="1 2">KCTC 62186</strain>
    </source>
</reference>
<dbReference type="EMBL" id="BSST01000001">
    <property type="protein sequence ID" value="GLX77469.1"/>
    <property type="molecule type" value="Genomic_DNA"/>
</dbReference>
<accession>A0ABQ6GQL5</accession>
<dbReference type="SUPFAM" id="SSF52833">
    <property type="entry name" value="Thioredoxin-like"/>
    <property type="match status" value="1"/>
</dbReference>
<proteinExistence type="predicted"/>
<keyword evidence="2" id="KW-1185">Reference proteome</keyword>
<evidence type="ECO:0000313" key="1">
    <source>
        <dbReference type="EMBL" id="GLX77469.1"/>
    </source>
</evidence>
<dbReference type="Pfam" id="PF04134">
    <property type="entry name" value="DCC1-like"/>
    <property type="match status" value="1"/>
</dbReference>
<evidence type="ECO:0000313" key="2">
    <source>
        <dbReference type="Proteomes" id="UP001157186"/>
    </source>
</evidence>
<evidence type="ECO:0008006" key="3">
    <source>
        <dbReference type="Google" id="ProtNLM"/>
    </source>
</evidence>